<proteinExistence type="predicted"/>
<comment type="caution">
    <text evidence="1">The sequence shown here is derived from an EMBL/GenBank/DDBJ whole genome shotgun (WGS) entry which is preliminary data.</text>
</comment>
<sequence>MQVSYYELQHELPVRLAQIAGKISTNCGLTQICSEDYHKLHLQEKEEYELDPVNLVLEKDGEKNDEEILFGNGYQEITTITNLISACLLRIPTISSYPME</sequence>
<name>A0AAE0RV73_9BIVA</name>
<gene>
    <name evidence="1" type="ORF">CHS0354_005178</name>
</gene>
<dbReference type="AlphaFoldDB" id="A0AAE0RV73"/>
<dbReference type="Proteomes" id="UP001195483">
    <property type="component" value="Unassembled WGS sequence"/>
</dbReference>
<reference evidence="1" key="3">
    <citation type="submission" date="2023-05" db="EMBL/GenBank/DDBJ databases">
        <authorList>
            <person name="Smith C.H."/>
        </authorList>
    </citation>
    <scope>NUCLEOTIDE SEQUENCE</scope>
    <source>
        <strain evidence="1">CHS0354</strain>
        <tissue evidence="1">Mantle</tissue>
    </source>
</reference>
<accession>A0AAE0RV73</accession>
<keyword evidence="2" id="KW-1185">Reference proteome</keyword>
<evidence type="ECO:0000313" key="1">
    <source>
        <dbReference type="EMBL" id="KAK3580114.1"/>
    </source>
</evidence>
<evidence type="ECO:0000313" key="2">
    <source>
        <dbReference type="Proteomes" id="UP001195483"/>
    </source>
</evidence>
<organism evidence="1 2">
    <name type="scientific">Potamilus streckersoni</name>
    <dbReference type="NCBI Taxonomy" id="2493646"/>
    <lineage>
        <taxon>Eukaryota</taxon>
        <taxon>Metazoa</taxon>
        <taxon>Spiralia</taxon>
        <taxon>Lophotrochozoa</taxon>
        <taxon>Mollusca</taxon>
        <taxon>Bivalvia</taxon>
        <taxon>Autobranchia</taxon>
        <taxon>Heteroconchia</taxon>
        <taxon>Palaeoheterodonta</taxon>
        <taxon>Unionida</taxon>
        <taxon>Unionoidea</taxon>
        <taxon>Unionidae</taxon>
        <taxon>Ambleminae</taxon>
        <taxon>Lampsilini</taxon>
        <taxon>Potamilus</taxon>
    </lineage>
</organism>
<dbReference type="EMBL" id="JAEAOA010000367">
    <property type="protein sequence ID" value="KAK3580114.1"/>
    <property type="molecule type" value="Genomic_DNA"/>
</dbReference>
<reference evidence="1" key="2">
    <citation type="journal article" date="2021" name="Genome Biol. Evol.">
        <title>Developing a high-quality reference genome for a parasitic bivalve with doubly uniparental inheritance (Bivalvia: Unionida).</title>
        <authorList>
            <person name="Smith C.H."/>
        </authorList>
    </citation>
    <scope>NUCLEOTIDE SEQUENCE</scope>
    <source>
        <strain evidence="1">CHS0354</strain>
        <tissue evidence="1">Mantle</tissue>
    </source>
</reference>
<reference evidence="1" key="1">
    <citation type="journal article" date="2021" name="Genome Biol. Evol.">
        <title>A High-Quality Reference Genome for a Parasitic Bivalve with Doubly Uniparental Inheritance (Bivalvia: Unionida).</title>
        <authorList>
            <person name="Smith C.H."/>
        </authorList>
    </citation>
    <scope>NUCLEOTIDE SEQUENCE</scope>
    <source>
        <strain evidence="1">CHS0354</strain>
    </source>
</reference>
<protein>
    <submittedName>
        <fullName evidence="1">Uncharacterized protein</fullName>
    </submittedName>
</protein>